<dbReference type="InParanoid" id="B3RY18"/>
<dbReference type="OrthoDB" id="5972981at2759"/>
<protein>
    <recommendedName>
        <fullName evidence="3">Centrosomal protein of 85 kDa-like CC4 coiled-coil domain-containing protein</fullName>
    </recommendedName>
</protein>
<feature type="coiled-coil region" evidence="1">
    <location>
        <begin position="495"/>
        <end position="522"/>
    </location>
</feature>
<dbReference type="EMBL" id="DS985245">
    <property type="protein sequence ID" value="EDV24526.1"/>
    <property type="molecule type" value="Genomic_DNA"/>
</dbReference>
<accession>B3RY18</accession>
<dbReference type="CTD" id="6753629"/>
<dbReference type="KEGG" id="tad:TRIADDRAFT_56407"/>
<evidence type="ECO:0000313" key="5">
    <source>
        <dbReference type="Proteomes" id="UP000009022"/>
    </source>
</evidence>
<dbReference type="AlphaFoldDB" id="B3RY18"/>
<organism evidence="4 5">
    <name type="scientific">Trichoplax adhaerens</name>
    <name type="common">Trichoplax reptans</name>
    <dbReference type="NCBI Taxonomy" id="10228"/>
    <lineage>
        <taxon>Eukaryota</taxon>
        <taxon>Metazoa</taxon>
        <taxon>Placozoa</taxon>
        <taxon>Uniplacotomia</taxon>
        <taxon>Trichoplacea</taxon>
        <taxon>Trichoplacidae</taxon>
        <taxon>Trichoplax</taxon>
    </lineage>
</organism>
<dbReference type="eggNOG" id="ENOG502QR5U">
    <property type="taxonomic scope" value="Eukaryota"/>
</dbReference>
<dbReference type="OMA" id="HESPCEN"/>
<sequence>MEREKAAKLKEIRILGEFNQGHQQVQSISNNYRNQWVTPPKFNKRTPQLPDAEGGEKSLASDTQEYKRTTERDNIDAGSINDNSLLILPSSAISTFNISTESSDLGTGKWSNTFKKKNIVDQFQEQTADMKTRDYKLALHRKYEENIVSKLRDLEYENSLLKAQLAEVAAMKELEIGDLKKQLGKGEYELEKAEQAFSYANSELKQRVDSMHATILDRDLTIQKLKEYQDIQVVEICHLKKRNSQLEKYLADLPTADEFERTKQEISKFQPRYIINTCSLNFLIFFKAIFEAEVKSLKYRLSQNNGDSASSESIVNHTIAKEDENVDIKKFQLINKYLSEENERVKKFLQSKHQKLLEVLSDKQHNIEQYQHRLTEEKDIISGLSKSLKERDSTIKQLQMSIKTVSNQNQDILEQNIELQELCNKLKLNQLDTKVGKYQQIEKELTRCIKELSSIVQICIARTQGKDPNLSLLLGLEASNSSTRNQNIRGSEDDVEDNISKIRRLQLEISKLRDQVSEQYAEDIGKTCPVQ</sequence>
<evidence type="ECO:0000313" key="4">
    <source>
        <dbReference type="EMBL" id="EDV24526.1"/>
    </source>
</evidence>
<evidence type="ECO:0000256" key="1">
    <source>
        <dbReference type="SAM" id="Coils"/>
    </source>
</evidence>
<dbReference type="PANTHER" id="PTHR31075:SF4">
    <property type="entry name" value="CENTROSOMAL PROTEIN OF 85 KDA"/>
    <property type="match status" value="1"/>
</dbReference>
<gene>
    <name evidence="4" type="ORF">TRIADDRAFT_56407</name>
</gene>
<dbReference type="STRING" id="10228.B3RY18"/>
<dbReference type="GO" id="GO:0005813">
    <property type="term" value="C:centrosome"/>
    <property type="evidence" value="ECO:0000318"/>
    <property type="project" value="GO_Central"/>
</dbReference>
<feature type="coiled-coil region" evidence="1">
    <location>
        <begin position="353"/>
        <end position="429"/>
    </location>
</feature>
<dbReference type="Proteomes" id="UP000009022">
    <property type="component" value="Unassembled WGS sequence"/>
</dbReference>
<dbReference type="HOGENOM" id="CLU_513245_0_0_1"/>
<dbReference type="GeneID" id="6753629"/>
<dbReference type="PANTHER" id="PTHR31075">
    <property type="entry name" value="CENTROSOMAL PROTEIN OF 85 KDA"/>
    <property type="match status" value="1"/>
</dbReference>
<evidence type="ECO:0000256" key="2">
    <source>
        <dbReference type="SAM" id="MobiDB-lite"/>
    </source>
</evidence>
<reference evidence="4 5" key="1">
    <citation type="journal article" date="2008" name="Nature">
        <title>The Trichoplax genome and the nature of placozoans.</title>
        <authorList>
            <person name="Srivastava M."/>
            <person name="Begovic E."/>
            <person name="Chapman J."/>
            <person name="Putnam N.H."/>
            <person name="Hellsten U."/>
            <person name="Kawashima T."/>
            <person name="Kuo A."/>
            <person name="Mitros T."/>
            <person name="Salamov A."/>
            <person name="Carpenter M.L."/>
            <person name="Signorovitch A.Y."/>
            <person name="Moreno M.A."/>
            <person name="Kamm K."/>
            <person name="Grimwood J."/>
            <person name="Schmutz J."/>
            <person name="Shapiro H."/>
            <person name="Grigoriev I.V."/>
            <person name="Buss L.W."/>
            <person name="Schierwater B."/>
            <person name="Dellaporta S.L."/>
            <person name="Rokhsar D.S."/>
        </authorList>
    </citation>
    <scope>NUCLEOTIDE SEQUENCE [LARGE SCALE GENOMIC DNA]</scope>
    <source>
        <strain evidence="4 5">Grell-BS-1999</strain>
    </source>
</reference>
<dbReference type="InterPro" id="IPR040210">
    <property type="entry name" value="Cep85/Cep85L"/>
</dbReference>
<dbReference type="PhylomeDB" id="B3RY18"/>
<feature type="compositionally biased region" description="Basic and acidic residues" evidence="2">
    <location>
        <begin position="64"/>
        <end position="75"/>
    </location>
</feature>
<feature type="region of interest" description="Disordered" evidence="2">
    <location>
        <begin position="36"/>
        <end position="75"/>
    </location>
</feature>
<keyword evidence="1" id="KW-0175">Coiled coil</keyword>
<dbReference type="Pfam" id="PF24555">
    <property type="entry name" value="CC4_CEP85"/>
    <property type="match status" value="1"/>
</dbReference>
<dbReference type="InterPro" id="IPR058190">
    <property type="entry name" value="CC4_CEP85"/>
</dbReference>
<proteinExistence type="predicted"/>
<dbReference type="FunCoup" id="B3RY18">
    <property type="interactions" value="383"/>
</dbReference>
<evidence type="ECO:0000259" key="3">
    <source>
        <dbReference type="Pfam" id="PF24555"/>
    </source>
</evidence>
<keyword evidence="5" id="KW-1185">Reference proteome</keyword>
<feature type="domain" description="Centrosomal protein of 85 kDa-like CC4 coiled-coil" evidence="3">
    <location>
        <begin position="335"/>
        <end position="420"/>
    </location>
</feature>
<name>B3RY18_TRIAD</name>
<dbReference type="RefSeq" id="XP_002112416.1">
    <property type="nucleotide sequence ID" value="XM_002112380.1"/>
</dbReference>